<protein>
    <submittedName>
        <fullName evidence="8">Zinc finger protein</fullName>
    </submittedName>
</protein>
<dbReference type="Pfam" id="PF00096">
    <property type="entry name" value="zf-C2H2"/>
    <property type="match status" value="1"/>
</dbReference>
<feature type="domain" description="C2H2-type" evidence="7">
    <location>
        <begin position="7"/>
        <end position="34"/>
    </location>
</feature>
<feature type="region of interest" description="Disordered" evidence="6">
    <location>
        <begin position="627"/>
        <end position="717"/>
    </location>
</feature>
<evidence type="ECO:0000256" key="4">
    <source>
        <dbReference type="ARBA" id="ARBA00022833"/>
    </source>
</evidence>
<dbReference type="PROSITE" id="PS50157">
    <property type="entry name" value="ZINC_FINGER_C2H2_2"/>
    <property type="match status" value="3"/>
</dbReference>
<dbReference type="InParanoid" id="A0A212FPX1"/>
<feature type="domain" description="C2H2-type" evidence="7">
    <location>
        <begin position="91"/>
        <end position="119"/>
    </location>
</feature>
<comment type="caution">
    <text evidence="8">The sequence shown here is derived from an EMBL/GenBank/DDBJ whole genome shotgun (WGS) entry which is preliminary data.</text>
</comment>
<evidence type="ECO:0000256" key="1">
    <source>
        <dbReference type="ARBA" id="ARBA00022723"/>
    </source>
</evidence>
<organism evidence="8 9">
    <name type="scientific">Danaus plexippus plexippus</name>
    <dbReference type="NCBI Taxonomy" id="278856"/>
    <lineage>
        <taxon>Eukaryota</taxon>
        <taxon>Metazoa</taxon>
        <taxon>Ecdysozoa</taxon>
        <taxon>Arthropoda</taxon>
        <taxon>Hexapoda</taxon>
        <taxon>Insecta</taxon>
        <taxon>Pterygota</taxon>
        <taxon>Neoptera</taxon>
        <taxon>Endopterygota</taxon>
        <taxon>Lepidoptera</taxon>
        <taxon>Glossata</taxon>
        <taxon>Ditrysia</taxon>
        <taxon>Papilionoidea</taxon>
        <taxon>Nymphalidae</taxon>
        <taxon>Danainae</taxon>
        <taxon>Danaini</taxon>
        <taxon>Danaina</taxon>
        <taxon>Danaus</taxon>
        <taxon>Danaus</taxon>
    </lineage>
</organism>
<evidence type="ECO:0000259" key="7">
    <source>
        <dbReference type="PROSITE" id="PS50157"/>
    </source>
</evidence>
<keyword evidence="4" id="KW-0862">Zinc</keyword>
<dbReference type="Gene3D" id="3.30.160.60">
    <property type="entry name" value="Classic Zinc Finger"/>
    <property type="match status" value="3"/>
</dbReference>
<feature type="compositionally biased region" description="Basic and acidic residues" evidence="6">
    <location>
        <begin position="44"/>
        <end position="56"/>
    </location>
</feature>
<feature type="compositionally biased region" description="Low complexity" evidence="6">
    <location>
        <begin position="702"/>
        <end position="713"/>
    </location>
</feature>
<feature type="compositionally biased region" description="Polar residues" evidence="6">
    <location>
        <begin position="640"/>
        <end position="656"/>
    </location>
</feature>
<feature type="compositionally biased region" description="Polar residues" evidence="6">
    <location>
        <begin position="678"/>
        <end position="691"/>
    </location>
</feature>
<evidence type="ECO:0000256" key="6">
    <source>
        <dbReference type="SAM" id="MobiDB-lite"/>
    </source>
</evidence>
<dbReference type="SMART" id="SM00355">
    <property type="entry name" value="ZnF_C2H2"/>
    <property type="match status" value="6"/>
</dbReference>
<feature type="compositionally biased region" description="Polar residues" evidence="6">
    <location>
        <begin position="931"/>
        <end position="942"/>
    </location>
</feature>
<dbReference type="InterPro" id="IPR036236">
    <property type="entry name" value="Znf_C2H2_sf"/>
</dbReference>
<feature type="domain" description="C2H2-type" evidence="7">
    <location>
        <begin position="174"/>
        <end position="202"/>
    </location>
</feature>
<feature type="compositionally biased region" description="Acidic residues" evidence="6">
    <location>
        <begin position="891"/>
        <end position="909"/>
    </location>
</feature>
<feature type="region of interest" description="Disordered" evidence="6">
    <location>
        <begin position="873"/>
        <end position="1064"/>
    </location>
</feature>
<feature type="compositionally biased region" description="Basic and acidic residues" evidence="6">
    <location>
        <begin position="910"/>
        <end position="930"/>
    </location>
</feature>
<dbReference type="SUPFAM" id="SSF57667">
    <property type="entry name" value="beta-beta-alpha zinc fingers"/>
    <property type="match status" value="1"/>
</dbReference>
<feature type="region of interest" description="Disordered" evidence="6">
    <location>
        <begin position="35"/>
        <end position="56"/>
    </location>
</feature>
<keyword evidence="9" id="KW-1185">Reference proteome</keyword>
<dbReference type="PANTHER" id="PTHR24379:SF121">
    <property type="entry name" value="C2H2-TYPE DOMAIN-CONTAINING PROTEIN"/>
    <property type="match status" value="1"/>
</dbReference>
<dbReference type="AlphaFoldDB" id="A0A212FPX1"/>
<dbReference type="Proteomes" id="UP000007151">
    <property type="component" value="Unassembled WGS sequence"/>
</dbReference>
<name>A0A212FPX1_DANPL</name>
<accession>A0A212FPX1</accession>
<evidence type="ECO:0000313" key="9">
    <source>
        <dbReference type="Proteomes" id="UP000007151"/>
    </source>
</evidence>
<dbReference type="KEGG" id="dpl:KGM_207750"/>
<dbReference type="PANTHER" id="PTHR24379">
    <property type="entry name" value="KRAB AND ZINC FINGER DOMAIN-CONTAINING"/>
    <property type="match status" value="1"/>
</dbReference>
<evidence type="ECO:0000313" key="8">
    <source>
        <dbReference type="EMBL" id="OWR55797.1"/>
    </source>
</evidence>
<dbReference type="PROSITE" id="PS00028">
    <property type="entry name" value="ZINC_FINGER_C2H2_1"/>
    <property type="match status" value="5"/>
</dbReference>
<feature type="region of interest" description="Disordered" evidence="6">
    <location>
        <begin position="503"/>
        <end position="536"/>
    </location>
</feature>
<evidence type="ECO:0000256" key="5">
    <source>
        <dbReference type="PROSITE-ProRule" id="PRU00042"/>
    </source>
</evidence>
<sequence length="1192" mass="132833">MTTEQKYDCVFCKEIFDDKEALQIHFRKHGDPKFNKISKSRGRTSNEESSTEKPVEENEMVGCDVCEEVFPTISKAITHKHKVHPDHDAKYFCSFCGKVFTMKHLFNKHIQTNHDGEPTNDTRDFYCECCEVAFYVAPAMLYHNKFFHRQDSELPAIGQSKKVKLYNQELLQIFYCAFCGEEYNNKINLHKHMGDDHADEHQSPTEVLRCPLCEAIFYHLDAFEVHLTFHTTEDLYSEKNESAEGVTEFSLETVPPIMEKVEDDQQPEDNMNEEGIDSFLQLVMGESEEPEKVKVKKHKKHKKSKKSAITLDEFLNMNKDVFGDGLDVQGIEEVPTPFVLKKPKVKKVVNKVVNADLAKLKKIGITVKTKVANPVANIKGVAAKISTPNTSNRNKVNSSSSPNEIISKLMNQGNSQIKIIKKTVPQNVAQNIIQTNDQESVTKAPDVGLTKDVNEGLNLNQSIENEAKEENNSVVDDNTDIESSNVHKDVSEVGETTHCKETDLDNMTNIPKSNSSVKEVDRTEPKTSGQNNTEEILEGGGNICEATDNFQPSQKKDDIISESTSSCINTSKENEGDIERDVDNVALKTLNALKHLSHLLTVKPVVNSKSVLKTSEANNVNKEAVEAAKETKLDKPLRNLSEQITIKQPKSPSVSANMAPDGDNENGHPGSDVDCDDVSQSNDGASKTNAPNRVHSPYTERTSTPTSTKSNNSVCNKSSDAITKSELCPKKIANLNILKRLTNVTAKPLGKANTRSPNNIVNKNITTTNIKQEKGKIYEEIEVFNIDDSDSEDNEQTEVVSDDVKKNNVPLDALKSLSKNITVKSSQLTNSKVTTYRAESNFENYTKFNKQTPEIQKSINLQNKLNNFGSHIRVKSRNSSPINKDSRDVSDADDENYEQDFDSGSDDEGDVRITEVHDDPGTDGEGHENDTNATVQSPSGTHSDQEQVNEDIADRTYDNSKSSPLPRPNDAPTKKAPGLESLNLNKELTIKSLTKNCDNDEGSNHSRHRDVTEDTKNPSKELVLKQFRQNTTNEQPTNKTSQPTGGSASQAFNQKVSTSSNQVTKTVKRFQSQTIIEEITTTVTKTIRTVNQSTNEEVQSTSQLAPKPNARPQKIINRLPQPGREFQGATIRQITPTVGTKIRSTGTAVRSPKPLVRPSNQLVPIRPSNLIRPTLPSHRKIKNFPTRHQSDC</sequence>
<feature type="compositionally biased region" description="Polar residues" evidence="6">
    <location>
        <begin position="1027"/>
        <end position="1064"/>
    </location>
</feature>
<feature type="compositionally biased region" description="Basic and acidic residues" evidence="6">
    <location>
        <begin position="1009"/>
        <end position="1023"/>
    </location>
</feature>
<keyword evidence="3 5" id="KW-0863">Zinc-finger</keyword>
<dbReference type="InterPro" id="IPR013087">
    <property type="entry name" value="Znf_C2H2_type"/>
</dbReference>
<evidence type="ECO:0000256" key="3">
    <source>
        <dbReference type="ARBA" id="ARBA00022771"/>
    </source>
</evidence>
<keyword evidence="1" id="KW-0479">Metal-binding</keyword>
<gene>
    <name evidence="8" type="ORF">KGM_207750</name>
</gene>
<feature type="compositionally biased region" description="Polar residues" evidence="6">
    <location>
        <begin position="505"/>
        <end position="517"/>
    </location>
</feature>
<feature type="compositionally biased region" description="Basic and acidic residues" evidence="6">
    <location>
        <begin position="627"/>
        <end position="637"/>
    </location>
</feature>
<dbReference type="EMBL" id="AGBW02000285">
    <property type="protein sequence ID" value="OWR55797.1"/>
    <property type="molecule type" value="Genomic_DNA"/>
</dbReference>
<feature type="region of interest" description="Disordered" evidence="6">
    <location>
        <begin position="1173"/>
        <end position="1192"/>
    </location>
</feature>
<reference evidence="8 9" key="1">
    <citation type="journal article" date="2011" name="Cell">
        <title>The monarch butterfly genome yields insights into long-distance migration.</title>
        <authorList>
            <person name="Zhan S."/>
            <person name="Merlin C."/>
            <person name="Boore J.L."/>
            <person name="Reppert S.M."/>
        </authorList>
    </citation>
    <scope>NUCLEOTIDE SEQUENCE [LARGE SCALE GENOMIC DNA]</scope>
    <source>
        <strain evidence="8">F-2</strain>
    </source>
</reference>
<evidence type="ECO:0000256" key="2">
    <source>
        <dbReference type="ARBA" id="ARBA00022737"/>
    </source>
</evidence>
<feature type="compositionally biased region" description="Polar residues" evidence="6">
    <location>
        <begin position="982"/>
        <end position="996"/>
    </location>
</feature>
<dbReference type="eggNOG" id="ENOG502S2FE">
    <property type="taxonomic scope" value="Eukaryota"/>
</dbReference>
<proteinExistence type="predicted"/>
<keyword evidence="2" id="KW-0677">Repeat</keyword>
<dbReference type="GO" id="GO:0008270">
    <property type="term" value="F:zinc ion binding"/>
    <property type="evidence" value="ECO:0007669"/>
    <property type="project" value="UniProtKB-KW"/>
</dbReference>